<evidence type="ECO:0000256" key="2">
    <source>
        <dbReference type="SAM" id="SignalP"/>
    </source>
</evidence>
<evidence type="ECO:0000313" key="4">
    <source>
        <dbReference type="Proteomes" id="UP000784294"/>
    </source>
</evidence>
<feature type="compositionally biased region" description="Acidic residues" evidence="1">
    <location>
        <begin position="100"/>
        <end position="110"/>
    </location>
</feature>
<reference evidence="3" key="1">
    <citation type="submission" date="2018-11" db="EMBL/GenBank/DDBJ databases">
        <authorList>
            <consortium name="Pathogen Informatics"/>
        </authorList>
    </citation>
    <scope>NUCLEOTIDE SEQUENCE</scope>
</reference>
<name>A0A3S5C149_9PLAT</name>
<gene>
    <name evidence="3" type="ORF">PXEA_LOCUS21980</name>
</gene>
<feature type="compositionally biased region" description="Basic and acidic residues" evidence="1">
    <location>
        <begin position="67"/>
        <end position="79"/>
    </location>
</feature>
<keyword evidence="2" id="KW-0732">Signal</keyword>
<accession>A0A3S5C149</accession>
<protein>
    <submittedName>
        <fullName evidence="3">Uncharacterized protein</fullName>
    </submittedName>
</protein>
<organism evidence="3 4">
    <name type="scientific">Protopolystoma xenopodis</name>
    <dbReference type="NCBI Taxonomy" id="117903"/>
    <lineage>
        <taxon>Eukaryota</taxon>
        <taxon>Metazoa</taxon>
        <taxon>Spiralia</taxon>
        <taxon>Lophotrochozoa</taxon>
        <taxon>Platyhelminthes</taxon>
        <taxon>Monogenea</taxon>
        <taxon>Polyopisthocotylea</taxon>
        <taxon>Polystomatidea</taxon>
        <taxon>Polystomatidae</taxon>
        <taxon>Protopolystoma</taxon>
    </lineage>
</organism>
<feature type="region of interest" description="Disordered" evidence="1">
    <location>
        <begin position="33"/>
        <end position="121"/>
    </location>
</feature>
<keyword evidence="4" id="KW-1185">Reference proteome</keyword>
<feature type="compositionally biased region" description="Basic residues" evidence="1">
    <location>
        <begin position="45"/>
        <end position="66"/>
    </location>
</feature>
<feature type="non-terminal residue" evidence="3">
    <location>
        <position position="141"/>
    </location>
</feature>
<sequence>MVSLILSQCFILHFFIATVPHCEDDKISTAPSSRQLIAQNDAHSGLRKPRRGHRLRSGKHLVRSTRRRLDSESDVKWENASDSDCKEDDSFSSLAREENGSSEEDSDASDSSDASKISDIETARLQAQSDAAAALQAVVHS</sequence>
<evidence type="ECO:0000256" key="1">
    <source>
        <dbReference type="SAM" id="MobiDB-lite"/>
    </source>
</evidence>
<feature type="signal peptide" evidence="2">
    <location>
        <begin position="1"/>
        <end position="24"/>
    </location>
</feature>
<evidence type="ECO:0000313" key="3">
    <source>
        <dbReference type="EMBL" id="VEL28540.1"/>
    </source>
</evidence>
<dbReference type="Proteomes" id="UP000784294">
    <property type="component" value="Unassembled WGS sequence"/>
</dbReference>
<dbReference type="EMBL" id="CAAALY010095786">
    <property type="protein sequence ID" value="VEL28540.1"/>
    <property type="molecule type" value="Genomic_DNA"/>
</dbReference>
<dbReference type="AlphaFoldDB" id="A0A3S5C149"/>
<proteinExistence type="predicted"/>
<feature type="chain" id="PRO_5018731369" evidence="2">
    <location>
        <begin position="25"/>
        <end position="141"/>
    </location>
</feature>
<comment type="caution">
    <text evidence="3">The sequence shown here is derived from an EMBL/GenBank/DDBJ whole genome shotgun (WGS) entry which is preliminary data.</text>
</comment>
<feature type="compositionally biased region" description="Polar residues" evidence="1">
    <location>
        <begin position="33"/>
        <end position="42"/>
    </location>
</feature>